<dbReference type="InterPro" id="IPR000835">
    <property type="entry name" value="HTH_MarR-typ"/>
</dbReference>
<dbReference type="PROSITE" id="PS50995">
    <property type="entry name" value="HTH_MARR_2"/>
    <property type="match status" value="1"/>
</dbReference>
<dbReference type="RefSeq" id="WP_338549279.1">
    <property type="nucleotide sequence ID" value="NZ_CP146069.1"/>
</dbReference>
<accession>A0ABZ2HEM9</accession>
<protein>
    <submittedName>
        <fullName evidence="2">MarR family transcriptional regulator</fullName>
    </submittedName>
</protein>
<organism evidence="2 3">
    <name type="scientific">Roseovarius phycicola</name>
    <dbReference type="NCBI Taxonomy" id="3080976"/>
    <lineage>
        <taxon>Bacteria</taxon>
        <taxon>Pseudomonadati</taxon>
        <taxon>Pseudomonadota</taxon>
        <taxon>Alphaproteobacteria</taxon>
        <taxon>Rhodobacterales</taxon>
        <taxon>Roseobacteraceae</taxon>
        <taxon>Roseovarius</taxon>
    </lineage>
</organism>
<sequence length="151" mass="16775">MIGGQDLQTLIVELSQRLAQIETRYADAQEPPFAPAEMTMLRSVVREGAVRMSDLAASVKLPQSSATNVADRLCARDLVERKRPETNRRTVLLSATRKARRLMKKIEAEQLALCDELVAGLASEQAELLRSLLGQLTESRATSEPEKRNDD</sequence>
<reference evidence="2 3" key="1">
    <citation type="submission" date="2023-10" db="EMBL/GenBank/DDBJ databases">
        <title>Roseovarius strain S88 nov., isolated from a marine algae.</title>
        <authorList>
            <person name="Lee M.W."/>
            <person name="Lee J.K."/>
            <person name="Kim J.M."/>
            <person name="Choi D.G."/>
            <person name="Baek J.H."/>
            <person name="Bayburt H."/>
            <person name="Jung J.J."/>
            <person name="Han D.M."/>
            <person name="Jeon C.O."/>
        </authorList>
    </citation>
    <scope>NUCLEOTIDE SEQUENCE [LARGE SCALE GENOMIC DNA]</scope>
    <source>
        <strain evidence="2 3">S88</strain>
    </source>
</reference>
<dbReference type="PANTHER" id="PTHR33164">
    <property type="entry name" value="TRANSCRIPTIONAL REGULATOR, MARR FAMILY"/>
    <property type="match status" value="1"/>
</dbReference>
<dbReference type="PRINTS" id="PR00598">
    <property type="entry name" value="HTHMARR"/>
</dbReference>
<dbReference type="Pfam" id="PF01047">
    <property type="entry name" value="MarR"/>
    <property type="match status" value="1"/>
</dbReference>
<dbReference type="SUPFAM" id="SSF46785">
    <property type="entry name" value="Winged helix' DNA-binding domain"/>
    <property type="match status" value="1"/>
</dbReference>
<proteinExistence type="predicted"/>
<dbReference type="SMART" id="SM00347">
    <property type="entry name" value="HTH_MARR"/>
    <property type="match status" value="1"/>
</dbReference>
<evidence type="ECO:0000313" key="3">
    <source>
        <dbReference type="Proteomes" id="UP001364156"/>
    </source>
</evidence>
<name>A0ABZ2HEM9_9RHOB</name>
<feature type="domain" description="HTH marR-type" evidence="1">
    <location>
        <begin position="4"/>
        <end position="138"/>
    </location>
</feature>
<dbReference type="InterPro" id="IPR036388">
    <property type="entry name" value="WH-like_DNA-bd_sf"/>
</dbReference>
<gene>
    <name evidence="2" type="ORF">RZ517_16870</name>
</gene>
<evidence type="ECO:0000313" key="2">
    <source>
        <dbReference type="EMBL" id="WWR46421.1"/>
    </source>
</evidence>
<dbReference type="InterPro" id="IPR039422">
    <property type="entry name" value="MarR/SlyA-like"/>
</dbReference>
<dbReference type="PANTHER" id="PTHR33164:SF43">
    <property type="entry name" value="HTH-TYPE TRANSCRIPTIONAL REPRESSOR YETL"/>
    <property type="match status" value="1"/>
</dbReference>
<keyword evidence="3" id="KW-1185">Reference proteome</keyword>
<dbReference type="Proteomes" id="UP001364156">
    <property type="component" value="Chromosome"/>
</dbReference>
<dbReference type="Gene3D" id="1.10.10.10">
    <property type="entry name" value="Winged helix-like DNA-binding domain superfamily/Winged helix DNA-binding domain"/>
    <property type="match status" value="1"/>
</dbReference>
<evidence type="ECO:0000259" key="1">
    <source>
        <dbReference type="PROSITE" id="PS50995"/>
    </source>
</evidence>
<dbReference type="EMBL" id="CP146069">
    <property type="protein sequence ID" value="WWR46421.1"/>
    <property type="molecule type" value="Genomic_DNA"/>
</dbReference>
<dbReference type="InterPro" id="IPR036390">
    <property type="entry name" value="WH_DNA-bd_sf"/>
</dbReference>